<comment type="similarity">
    <text evidence="1">Belongs to the membrane fusion protein (MFP) (TC 8.A.1) family.</text>
</comment>
<evidence type="ECO:0000259" key="4">
    <source>
        <dbReference type="Pfam" id="PF25954"/>
    </source>
</evidence>
<feature type="domain" description="Multidrug resistance protein MdtA-like barrel-sandwich hybrid" evidence="3">
    <location>
        <begin position="70"/>
        <end position="245"/>
    </location>
</feature>
<reference evidence="5 6" key="1">
    <citation type="journal article" date="2016" name="Nat. Commun.">
        <title>Thousands of microbial genomes shed light on interconnected biogeochemical processes in an aquifer system.</title>
        <authorList>
            <person name="Anantharaman K."/>
            <person name="Brown C.T."/>
            <person name="Hug L.A."/>
            <person name="Sharon I."/>
            <person name="Castelle C.J."/>
            <person name="Probst A.J."/>
            <person name="Thomas B.C."/>
            <person name="Singh A."/>
            <person name="Wilkins M.J."/>
            <person name="Karaoz U."/>
            <person name="Brodie E.L."/>
            <person name="Williams K.H."/>
            <person name="Hubbard S.S."/>
            <person name="Banfield J.F."/>
        </authorList>
    </citation>
    <scope>NUCLEOTIDE SEQUENCE [LARGE SCALE GENOMIC DNA]</scope>
</reference>
<name>A0A1F7X145_9BACT</name>
<evidence type="ECO:0000313" key="6">
    <source>
        <dbReference type="Proteomes" id="UP000178735"/>
    </source>
</evidence>
<dbReference type="Gene3D" id="2.40.50.100">
    <property type="match status" value="1"/>
</dbReference>
<organism evidence="5 6">
    <name type="scientific">Candidatus Wallbacteria bacterium GWC2_49_35</name>
    <dbReference type="NCBI Taxonomy" id="1817813"/>
    <lineage>
        <taxon>Bacteria</taxon>
        <taxon>Candidatus Walliibacteriota</taxon>
    </lineage>
</organism>
<dbReference type="SUPFAM" id="SSF111369">
    <property type="entry name" value="HlyD-like secretion proteins"/>
    <property type="match status" value="2"/>
</dbReference>
<dbReference type="Proteomes" id="UP000178735">
    <property type="component" value="Unassembled WGS sequence"/>
</dbReference>
<dbReference type="AlphaFoldDB" id="A0A1F7X145"/>
<dbReference type="Gene3D" id="2.40.30.170">
    <property type="match status" value="1"/>
</dbReference>
<evidence type="ECO:0000259" key="3">
    <source>
        <dbReference type="Pfam" id="PF25917"/>
    </source>
</evidence>
<dbReference type="Pfam" id="PF25954">
    <property type="entry name" value="Beta-barrel_RND_2"/>
    <property type="match status" value="1"/>
</dbReference>
<dbReference type="STRING" id="1817813.A2008_03410"/>
<feature type="domain" description="CusB-like beta-barrel" evidence="4">
    <location>
        <begin position="259"/>
        <end position="326"/>
    </location>
</feature>
<proteinExistence type="inferred from homology"/>
<evidence type="ECO:0000313" key="5">
    <source>
        <dbReference type="EMBL" id="OGM08015.1"/>
    </source>
</evidence>
<dbReference type="InterPro" id="IPR006143">
    <property type="entry name" value="RND_pump_MFP"/>
</dbReference>
<evidence type="ECO:0000256" key="2">
    <source>
        <dbReference type="SAM" id="Coils"/>
    </source>
</evidence>
<feature type="coiled-coil region" evidence="2">
    <location>
        <begin position="167"/>
        <end position="215"/>
    </location>
</feature>
<dbReference type="InterPro" id="IPR058792">
    <property type="entry name" value="Beta-barrel_RND_2"/>
</dbReference>
<dbReference type="PANTHER" id="PTHR30469">
    <property type="entry name" value="MULTIDRUG RESISTANCE PROTEIN MDTA"/>
    <property type="match status" value="1"/>
</dbReference>
<gene>
    <name evidence="5" type="ORF">A2008_03410</name>
</gene>
<sequence length="386" mass="42623">MKDNQIIKGVRRTELLKALLVLFFALAAVNYCGLLSYSHAADANRHEVKLEDRPVYFEAVGVLTPKTVTTLSSKVMGMITAFNKREGEEVSSSEVILTIDDAEINADMAALEAGIAEIASNKIELEKNLALAETGKSSAAAQLDLASSTYQRIKTLYQSKTIAVQEFEKAEAAYKMASSKMNEAKAQIEVTISRRAQIEAKEKQIQANIQKMNRMKQYTIVNSPIDGRITARQTEVGMLASPGMPLVTVEDYKNMLFSAVIPEQIINNIKLGDKVKVIVDVVEDQVFVGEVTEIAPTGDVMTHTFKVKIALAHDARLKSGMYARGLFEKEIVKKISVPSDFIVKRGQLFMVYTSENDFKYVRPGSVYNNLTEILSGLNPGDAIIKK</sequence>
<dbReference type="Gene3D" id="1.10.287.470">
    <property type="entry name" value="Helix hairpin bin"/>
    <property type="match status" value="1"/>
</dbReference>
<evidence type="ECO:0000256" key="1">
    <source>
        <dbReference type="ARBA" id="ARBA00009477"/>
    </source>
</evidence>
<dbReference type="EMBL" id="MGFH01000027">
    <property type="protein sequence ID" value="OGM08015.1"/>
    <property type="molecule type" value="Genomic_DNA"/>
</dbReference>
<protein>
    <submittedName>
        <fullName evidence="5">Uncharacterized protein</fullName>
    </submittedName>
</protein>
<comment type="caution">
    <text evidence="5">The sequence shown here is derived from an EMBL/GenBank/DDBJ whole genome shotgun (WGS) entry which is preliminary data.</text>
</comment>
<dbReference type="Pfam" id="PF25917">
    <property type="entry name" value="BSH_RND"/>
    <property type="match status" value="1"/>
</dbReference>
<dbReference type="GO" id="GO:1990281">
    <property type="term" value="C:efflux pump complex"/>
    <property type="evidence" value="ECO:0007669"/>
    <property type="project" value="TreeGrafter"/>
</dbReference>
<dbReference type="PANTHER" id="PTHR30469:SF33">
    <property type="entry name" value="SLR1207 PROTEIN"/>
    <property type="match status" value="1"/>
</dbReference>
<keyword evidence="2" id="KW-0175">Coiled coil</keyword>
<dbReference type="InterPro" id="IPR058625">
    <property type="entry name" value="MdtA-like_BSH"/>
</dbReference>
<dbReference type="GO" id="GO:0015562">
    <property type="term" value="F:efflux transmembrane transporter activity"/>
    <property type="evidence" value="ECO:0007669"/>
    <property type="project" value="TreeGrafter"/>
</dbReference>
<accession>A0A1F7X145</accession>
<dbReference type="NCBIfam" id="TIGR01730">
    <property type="entry name" value="RND_mfp"/>
    <property type="match status" value="1"/>
</dbReference>